<dbReference type="Pfam" id="PF05165">
    <property type="entry name" value="GCH_III"/>
    <property type="match status" value="1"/>
</dbReference>
<proteinExistence type="inferred from homology"/>
<dbReference type="PANTHER" id="PTHR42202">
    <property type="entry name" value="GTP CYCLOHYDROLASE III"/>
    <property type="match status" value="1"/>
</dbReference>
<keyword evidence="2" id="KW-0547">Nucleotide-binding</keyword>
<evidence type="ECO:0000256" key="3">
    <source>
        <dbReference type="PIRNR" id="PIRNR009265"/>
    </source>
</evidence>
<dbReference type="OrthoDB" id="25211at2157"/>
<evidence type="ECO:0000313" key="5">
    <source>
        <dbReference type="Proteomes" id="UP000608662"/>
    </source>
</evidence>
<dbReference type="HAMAP" id="MF_00608">
    <property type="entry name" value="GTP_cyclohydro_3"/>
    <property type="match status" value="1"/>
</dbReference>
<keyword evidence="1 2" id="KW-0378">Hydrolase</keyword>
<comment type="similarity">
    <text evidence="2 3">Belongs to the archaeal-type GTP cyclohydrolase family.</text>
</comment>
<keyword evidence="2" id="KW-0342">GTP-binding</keyword>
<accession>A0A847UDI2</accession>
<dbReference type="EC" id="3.5.4.29" evidence="2 3"/>
<dbReference type="EMBL" id="WOYG01000001">
    <property type="protein sequence ID" value="NLV09550.1"/>
    <property type="molecule type" value="Genomic_DNA"/>
</dbReference>
<gene>
    <name evidence="2" type="primary">gch3</name>
    <name evidence="4" type="ORF">GOC74_06370</name>
</gene>
<organism evidence="4 5">
    <name type="scientific">Halomicrobium mukohataei</name>
    <dbReference type="NCBI Taxonomy" id="57705"/>
    <lineage>
        <taxon>Archaea</taxon>
        <taxon>Methanobacteriati</taxon>
        <taxon>Methanobacteriota</taxon>
        <taxon>Stenosarchaea group</taxon>
        <taxon>Halobacteria</taxon>
        <taxon>Halobacteriales</taxon>
        <taxon>Haloarculaceae</taxon>
        <taxon>Halomicrobium</taxon>
    </lineage>
</organism>
<protein>
    <recommendedName>
        <fullName evidence="2 3">GTP cyclohydrolase III</fullName>
        <ecNumber evidence="2 3">3.5.4.29</ecNumber>
    </recommendedName>
</protein>
<dbReference type="GO" id="GO:0005525">
    <property type="term" value="F:GTP binding"/>
    <property type="evidence" value="ECO:0007669"/>
    <property type="project" value="UniProtKB-KW"/>
</dbReference>
<dbReference type="PANTHER" id="PTHR42202:SF1">
    <property type="entry name" value="GTP CYCLOHYDROLASE III"/>
    <property type="match status" value="1"/>
</dbReference>
<dbReference type="NCBIfam" id="NF002587">
    <property type="entry name" value="PRK02240.1"/>
    <property type="match status" value="1"/>
</dbReference>
<name>A0A847UDI2_9EURY</name>
<dbReference type="InterPro" id="IPR043128">
    <property type="entry name" value="Rev_trsase/Diguanyl_cyclase"/>
</dbReference>
<reference evidence="4" key="1">
    <citation type="submission" date="2019-12" db="EMBL/GenBank/DDBJ databases">
        <title>Whole-genome sequence of Halomicrobium mukohataei pws1.</title>
        <authorList>
            <person name="Verma D.K."/>
            <person name="Gopal K."/>
            <person name="Prasad E.S."/>
        </authorList>
    </citation>
    <scope>NUCLEOTIDE SEQUENCE</scope>
    <source>
        <strain evidence="4">Pws1</strain>
    </source>
</reference>
<evidence type="ECO:0000256" key="2">
    <source>
        <dbReference type="HAMAP-Rule" id="MF_00608"/>
    </source>
</evidence>
<dbReference type="AlphaFoldDB" id="A0A847UDI2"/>
<dbReference type="Gene3D" id="3.30.70.1230">
    <property type="entry name" value="Nucleotide cyclase"/>
    <property type="match status" value="1"/>
</dbReference>
<dbReference type="Gene3D" id="3.30.70.270">
    <property type="match status" value="1"/>
</dbReference>
<dbReference type="InterPro" id="IPR029787">
    <property type="entry name" value="Nucleotide_cyclase"/>
</dbReference>
<dbReference type="GO" id="GO:0043740">
    <property type="term" value="F:GTP cyclohydrolase IIa activity"/>
    <property type="evidence" value="ECO:0007669"/>
    <property type="project" value="UniProtKB-UniRule"/>
</dbReference>
<comment type="caution">
    <text evidence="4">The sequence shown here is derived from an EMBL/GenBank/DDBJ whole genome shotgun (WGS) entry which is preliminary data.</text>
</comment>
<evidence type="ECO:0000256" key="1">
    <source>
        <dbReference type="ARBA" id="ARBA00022801"/>
    </source>
</evidence>
<evidence type="ECO:0000313" key="4">
    <source>
        <dbReference type="EMBL" id="NLV09550.1"/>
    </source>
</evidence>
<dbReference type="PIRSF" id="PIRSF009265">
    <property type="entry name" value="GTP_cyclohydro_3"/>
    <property type="match status" value="1"/>
</dbReference>
<dbReference type="Proteomes" id="UP000608662">
    <property type="component" value="Unassembled WGS sequence"/>
</dbReference>
<dbReference type="InterPro" id="IPR007839">
    <property type="entry name" value="GTP_CycHdrlase_3"/>
</dbReference>
<dbReference type="GeneID" id="94362644"/>
<comment type="catalytic activity">
    <reaction evidence="2 3">
        <text>GTP + 3 H2O = 2-amino-5-formylamino-6-(5-phospho-D-ribosylamino)pyrimidin-4(3H)-one + 2 phosphate + 2 H(+)</text>
        <dbReference type="Rhea" id="RHEA:22468"/>
        <dbReference type="ChEBI" id="CHEBI:15377"/>
        <dbReference type="ChEBI" id="CHEBI:15378"/>
        <dbReference type="ChEBI" id="CHEBI:37565"/>
        <dbReference type="ChEBI" id="CHEBI:43474"/>
        <dbReference type="ChEBI" id="CHEBI:57258"/>
        <dbReference type="EC" id="3.5.4.29"/>
    </reaction>
</comment>
<comment type="function">
    <text evidence="2 3">Catalyzes the formation of 2-amino-5-formylamino-6-ribofuranosylamino-4(3H)-pyrimidinone ribonucleotide monophosphate and inorganic phosphate from GTP. Also has an independent pyrophosphate phosphohydrolase activity.</text>
</comment>
<dbReference type="RefSeq" id="WP_170093389.1">
    <property type="nucleotide sequence ID" value="NZ_WOYG01000001.1"/>
</dbReference>
<sequence length="245" mass="25970">MSLVQLDDYGPWTVTPKPRSETDLQAFQSRLFADLADFVGSRDGYAFFGRFDNMIAVTNGIDPETHERFQERVRNRYPVTASVGIGRAPTPAAALGAASEALQSAGGAQDPARESAIAVAGPDRSSGHVTIAHFDVVDATGTYTNTHNAVDTNLTIQRATTELASYLRSEHDGVTQFVGGDNVVAACPPLDEAQFDEALSHVEAIAGVTLQVGVGAGSTARDAGQEAKEALERCRETGTRFARGD</sequence>